<evidence type="ECO:0000256" key="2">
    <source>
        <dbReference type="PROSITE-ProRule" id="PRU00335"/>
    </source>
</evidence>
<gene>
    <name evidence="4" type="ordered locus">Gura_1190</name>
</gene>
<protein>
    <submittedName>
        <fullName evidence="4">Transcriptional regulator, TetR family</fullName>
    </submittedName>
</protein>
<dbReference type="PROSITE" id="PS50977">
    <property type="entry name" value="HTH_TETR_2"/>
    <property type="match status" value="1"/>
</dbReference>
<dbReference type="Proteomes" id="UP000006695">
    <property type="component" value="Chromosome"/>
</dbReference>
<dbReference type="InterPro" id="IPR009057">
    <property type="entry name" value="Homeodomain-like_sf"/>
</dbReference>
<dbReference type="EMBL" id="CP000698">
    <property type="protein sequence ID" value="ABQ25394.1"/>
    <property type="molecule type" value="Genomic_DNA"/>
</dbReference>
<evidence type="ECO:0000256" key="1">
    <source>
        <dbReference type="ARBA" id="ARBA00023125"/>
    </source>
</evidence>
<name>A5GAK6_GEOUR</name>
<dbReference type="Pfam" id="PF00440">
    <property type="entry name" value="TetR_N"/>
    <property type="match status" value="1"/>
</dbReference>
<dbReference type="Gene3D" id="1.10.357.10">
    <property type="entry name" value="Tetracycline Repressor, domain 2"/>
    <property type="match status" value="1"/>
</dbReference>
<dbReference type="OrthoDB" id="9808476at2"/>
<feature type="domain" description="HTH tetR-type" evidence="3">
    <location>
        <begin position="7"/>
        <end position="67"/>
    </location>
</feature>
<keyword evidence="5" id="KW-1185">Reference proteome</keyword>
<reference evidence="4 5" key="1">
    <citation type="submission" date="2007-05" db="EMBL/GenBank/DDBJ databases">
        <title>Complete sequence of Geobacter uraniireducens Rf4.</title>
        <authorList>
            <consortium name="US DOE Joint Genome Institute"/>
            <person name="Copeland A."/>
            <person name="Lucas S."/>
            <person name="Lapidus A."/>
            <person name="Barry K."/>
            <person name="Detter J.C."/>
            <person name="Glavina del Rio T."/>
            <person name="Hammon N."/>
            <person name="Israni S."/>
            <person name="Dalin E."/>
            <person name="Tice H."/>
            <person name="Pitluck S."/>
            <person name="Chertkov O."/>
            <person name="Brettin T."/>
            <person name="Bruce D."/>
            <person name="Han C."/>
            <person name="Schmutz J."/>
            <person name="Larimer F."/>
            <person name="Land M."/>
            <person name="Hauser L."/>
            <person name="Kyrpides N."/>
            <person name="Mikhailova N."/>
            <person name="Shelobolina E."/>
            <person name="Aklujkar M."/>
            <person name="Lovley D."/>
            <person name="Richardson P."/>
        </authorList>
    </citation>
    <scope>NUCLEOTIDE SEQUENCE [LARGE SCALE GENOMIC DNA]</scope>
    <source>
        <strain evidence="4 5">Rf4</strain>
    </source>
</reference>
<dbReference type="GO" id="GO:0003677">
    <property type="term" value="F:DNA binding"/>
    <property type="evidence" value="ECO:0007669"/>
    <property type="project" value="UniProtKB-UniRule"/>
</dbReference>
<dbReference type="SUPFAM" id="SSF46689">
    <property type="entry name" value="Homeodomain-like"/>
    <property type="match status" value="1"/>
</dbReference>
<keyword evidence="1 2" id="KW-0238">DNA-binding</keyword>
<dbReference type="HOGENOM" id="CLU_100170_0_0_7"/>
<organism evidence="4 5">
    <name type="scientific">Geotalea uraniireducens (strain Rf4)</name>
    <name type="common">Geobacter uraniireducens</name>
    <dbReference type="NCBI Taxonomy" id="351605"/>
    <lineage>
        <taxon>Bacteria</taxon>
        <taxon>Pseudomonadati</taxon>
        <taxon>Thermodesulfobacteriota</taxon>
        <taxon>Desulfuromonadia</taxon>
        <taxon>Geobacterales</taxon>
        <taxon>Geobacteraceae</taxon>
        <taxon>Geotalea</taxon>
    </lineage>
</organism>
<dbReference type="RefSeq" id="WP_011938116.1">
    <property type="nucleotide sequence ID" value="NC_009483.1"/>
</dbReference>
<proteinExistence type="predicted"/>
<evidence type="ECO:0000259" key="3">
    <source>
        <dbReference type="PROSITE" id="PS50977"/>
    </source>
</evidence>
<sequence length="203" mass="23232">MSPRNIQFGREEIIDAAFQLVREQGWSGFSVQAVAKAINASTMPIYSQFSNVRDLEDAVCLKALELLKERLLEERTGDKWIDQGISYIRFAEEEKYLFRCMWDGRNVELCKKMGKELVDFISATLVDYPLFAGLDELELKMIRLSRMMFAQKLAYWLNTNSNYLAEKGLDTEDFIRRTSKAIYDGFMLQFNANADGADAVSGG</sequence>
<feature type="DNA-binding region" description="H-T-H motif" evidence="2">
    <location>
        <begin position="30"/>
        <end position="49"/>
    </location>
</feature>
<dbReference type="KEGG" id="gur:Gura_1190"/>
<dbReference type="STRING" id="351605.Gura_1190"/>
<evidence type="ECO:0000313" key="4">
    <source>
        <dbReference type="EMBL" id="ABQ25394.1"/>
    </source>
</evidence>
<dbReference type="AlphaFoldDB" id="A5GAK6"/>
<evidence type="ECO:0000313" key="5">
    <source>
        <dbReference type="Proteomes" id="UP000006695"/>
    </source>
</evidence>
<dbReference type="InterPro" id="IPR001647">
    <property type="entry name" value="HTH_TetR"/>
</dbReference>
<accession>A5GAK6</accession>